<proteinExistence type="predicted"/>
<reference evidence="1" key="1">
    <citation type="submission" date="2021-03" db="EMBL/GenBank/DDBJ databases">
        <authorList>
            <consortium name="DOE Joint Genome Institute"/>
            <person name="Ahrendt S."/>
            <person name="Looney B.P."/>
            <person name="Miyauchi S."/>
            <person name="Morin E."/>
            <person name="Drula E."/>
            <person name="Courty P.E."/>
            <person name="Chicoki N."/>
            <person name="Fauchery L."/>
            <person name="Kohler A."/>
            <person name="Kuo A."/>
            <person name="Labutti K."/>
            <person name="Pangilinan J."/>
            <person name="Lipzen A."/>
            <person name="Riley R."/>
            <person name="Andreopoulos W."/>
            <person name="He G."/>
            <person name="Johnson J."/>
            <person name="Barry K.W."/>
            <person name="Grigoriev I.V."/>
            <person name="Nagy L."/>
            <person name="Hibbett D."/>
            <person name="Henrissat B."/>
            <person name="Matheny P.B."/>
            <person name="Labbe J."/>
            <person name="Martin F."/>
        </authorList>
    </citation>
    <scope>NUCLEOTIDE SEQUENCE</scope>
    <source>
        <strain evidence="1">HHB10654</strain>
    </source>
</reference>
<protein>
    <submittedName>
        <fullName evidence="1">Uncharacterized protein</fullName>
    </submittedName>
</protein>
<evidence type="ECO:0000313" key="2">
    <source>
        <dbReference type="Proteomes" id="UP000814140"/>
    </source>
</evidence>
<feature type="non-terminal residue" evidence="1">
    <location>
        <position position="1"/>
    </location>
</feature>
<reference evidence="1" key="2">
    <citation type="journal article" date="2022" name="New Phytol.">
        <title>Evolutionary transition to the ectomycorrhizal habit in the genomes of a hyperdiverse lineage of mushroom-forming fungi.</title>
        <authorList>
            <person name="Looney B."/>
            <person name="Miyauchi S."/>
            <person name="Morin E."/>
            <person name="Drula E."/>
            <person name="Courty P.E."/>
            <person name="Kohler A."/>
            <person name="Kuo A."/>
            <person name="LaButti K."/>
            <person name="Pangilinan J."/>
            <person name="Lipzen A."/>
            <person name="Riley R."/>
            <person name="Andreopoulos W."/>
            <person name="He G."/>
            <person name="Johnson J."/>
            <person name="Nolan M."/>
            <person name="Tritt A."/>
            <person name="Barry K.W."/>
            <person name="Grigoriev I.V."/>
            <person name="Nagy L.G."/>
            <person name="Hibbett D."/>
            <person name="Henrissat B."/>
            <person name="Matheny P.B."/>
            <person name="Labbe J."/>
            <person name="Martin F.M."/>
        </authorList>
    </citation>
    <scope>NUCLEOTIDE SEQUENCE</scope>
    <source>
        <strain evidence="1">HHB10654</strain>
    </source>
</reference>
<dbReference type="Proteomes" id="UP000814140">
    <property type="component" value="Unassembled WGS sequence"/>
</dbReference>
<name>A0ACB8T8E5_9AGAM</name>
<feature type="non-terminal residue" evidence="1">
    <location>
        <position position="406"/>
    </location>
</feature>
<gene>
    <name evidence="1" type="ORF">BV25DRAFT_1775557</name>
</gene>
<comment type="caution">
    <text evidence="1">The sequence shown here is derived from an EMBL/GenBank/DDBJ whole genome shotgun (WGS) entry which is preliminary data.</text>
</comment>
<organism evidence="1 2">
    <name type="scientific">Artomyces pyxidatus</name>
    <dbReference type="NCBI Taxonomy" id="48021"/>
    <lineage>
        <taxon>Eukaryota</taxon>
        <taxon>Fungi</taxon>
        <taxon>Dikarya</taxon>
        <taxon>Basidiomycota</taxon>
        <taxon>Agaricomycotina</taxon>
        <taxon>Agaricomycetes</taxon>
        <taxon>Russulales</taxon>
        <taxon>Auriscalpiaceae</taxon>
        <taxon>Artomyces</taxon>
    </lineage>
</organism>
<accession>A0ACB8T8E5</accession>
<sequence length="406" mass="44392">FRQDLSKALLSREWLVKVDNEKSVPYLMKFHASLADQSCVFVITDTKTVWTEVLSRAQISLRWSKLNPGSASFSSTSSAEDEWLDQVLQYLSDVHTLGAISDLAFEVVESRYSDFASDLRGEDFKWRWETFTMGPRLSSEFLSKHLIIPLISTAHLAFTSADSIGEVSDSDLEKAIDKVGRTARRSIDTHIKNAIMRPRVSTTLCRLTALFDFSTNLPSVKNEATKPELKLPSPGSSATTELPELYHRTRADAPTSSRVNSTNASKLSSPKPLVPHISDSNPKEDLPAADGSITEPDSDDVPPPPPPRSARSKARTSSPSPDKQPEALVQASPVPQRSNTSAPRSAAASRATSKIPQSDSDSPPRPKKKVKPAISSSDDESDGGLKRSAAGKRGTRQPIKRGGRRF</sequence>
<dbReference type="EMBL" id="MU277197">
    <property type="protein sequence ID" value="KAI0064747.1"/>
    <property type="molecule type" value="Genomic_DNA"/>
</dbReference>
<evidence type="ECO:0000313" key="1">
    <source>
        <dbReference type="EMBL" id="KAI0064747.1"/>
    </source>
</evidence>
<keyword evidence="2" id="KW-1185">Reference proteome</keyword>